<evidence type="ECO:0000313" key="3">
    <source>
        <dbReference type="Proteomes" id="UP000004245"/>
    </source>
</evidence>
<reference evidence="2" key="1">
    <citation type="submission" date="2011-01" db="EMBL/GenBank/DDBJ databases">
        <authorList>
            <person name="Muzny D."/>
            <person name="Qin X."/>
            <person name="Buhay C."/>
            <person name="Dugan-Rocha S."/>
            <person name="Ding Y."/>
            <person name="Chen G."/>
            <person name="Hawes A."/>
            <person name="Holder M."/>
            <person name="Jhangiani S."/>
            <person name="Johnson A."/>
            <person name="Khan Z."/>
            <person name="Li Z."/>
            <person name="Liu W."/>
            <person name="Liu X."/>
            <person name="Perez L."/>
            <person name="Shen H."/>
            <person name="Wang Q."/>
            <person name="Watt J."/>
            <person name="Xi L."/>
            <person name="Xin Y."/>
            <person name="Zhou J."/>
            <person name="Deng J."/>
            <person name="Jiang H."/>
            <person name="Liu Y."/>
            <person name="Qu J."/>
            <person name="Song X.-Z."/>
            <person name="Zhang L."/>
            <person name="Villasana D."/>
            <person name="Johnson A."/>
            <person name="Liu J."/>
            <person name="Liyanage D."/>
            <person name="Lorensuhewa L."/>
            <person name="Robinson T."/>
            <person name="Song A."/>
            <person name="Song B.-B."/>
            <person name="Dinh H."/>
            <person name="Thornton R."/>
            <person name="Coyle M."/>
            <person name="Francisco L."/>
            <person name="Jackson L."/>
            <person name="Javaid M."/>
            <person name="Korchina V."/>
            <person name="Kovar C."/>
            <person name="Mata R."/>
            <person name="Mathew T."/>
            <person name="Ngo R."/>
            <person name="Nguyen L."/>
            <person name="Nguyen N."/>
            <person name="Okwuonu G."/>
            <person name="Ongeri F."/>
            <person name="Pham C."/>
            <person name="Simmons D."/>
            <person name="Wilczek-Boney K."/>
            <person name="Hale W."/>
            <person name="Jakkamsetti A."/>
            <person name="Pham P."/>
            <person name="Ruth R."/>
            <person name="San Lucas F."/>
            <person name="Warren J."/>
            <person name="Zhang J."/>
            <person name="Zhao Z."/>
            <person name="Zhou C."/>
            <person name="Zhu D."/>
            <person name="Lee S."/>
            <person name="Bess C."/>
            <person name="Blankenburg K."/>
            <person name="Forbes L."/>
            <person name="Fu Q."/>
            <person name="Gubbala S."/>
            <person name="Hirani K."/>
            <person name="Jayaseelan J.C."/>
            <person name="Lara F."/>
            <person name="Munidasa M."/>
            <person name="Palculict T."/>
            <person name="Patil S."/>
            <person name="Pu L.-L."/>
            <person name="Saada N."/>
            <person name="Tang L."/>
            <person name="Weissenberger G."/>
            <person name="Zhu Y."/>
            <person name="Hemphill L."/>
            <person name="Shang Y."/>
            <person name="Youmans B."/>
            <person name="Ayvaz T."/>
            <person name="Ross M."/>
            <person name="Santibanez J."/>
            <person name="Aqrawi P."/>
            <person name="Gross S."/>
            <person name="Joshi V."/>
            <person name="Fowler G."/>
            <person name="Nazareth L."/>
            <person name="Reid J."/>
            <person name="Worley K."/>
            <person name="Petrosino J."/>
            <person name="Highlander S."/>
            <person name="Gibbs R."/>
        </authorList>
    </citation>
    <scope>NUCLEOTIDE SEQUENCE [LARGE SCALE GENOMIC DNA]</scope>
    <source>
        <strain evidence="2">ATCC 33707</strain>
    </source>
</reference>
<sequence length="111" mass="11745">MHSQPPFAPAENLPINPVAPTLGAEPLRSCWSGSGLFTTYCAPLKLTTWAVAQLSSGYADPHTTKGGFVSWPRSIPMAPLRPRRIPGAHQNSAGVGDPRNRALLESVDAAS</sequence>
<gene>
    <name evidence="2" type="ORF">HMPREF0724_10686</name>
</gene>
<organism evidence="2 3">
    <name type="scientific">Prescottella equi ATCC 33707</name>
    <dbReference type="NCBI Taxonomy" id="525370"/>
    <lineage>
        <taxon>Bacteria</taxon>
        <taxon>Bacillati</taxon>
        <taxon>Actinomycetota</taxon>
        <taxon>Actinomycetes</taxon>
        <taxon>Mycobacteriales</taxon>
        <taxon>Nocardiaceae</taxon>
        <taxon>Prescottella</taxon>
    </lineage>
</organism>
<dbReference type="EMBL" id="ADNW02000004">
    <property type="protein sequence ID" value="EGD25715.1"/>
    <property type="molecule type" value="Genomic_DNA"/>
</dbReference>
<accession>E9SX35</accession>
<dbReference type="AlphaFoldDB" id="E9SX35"/>
<feature type="region of interest" description="Disordered" evidence="1">
    <location>
        <begin position="80"/>
        <end position="111"/>
    </location>
</feature>
<dbReference type="HOGENOM" id="CLU_2156372_0_0_11"/>
<name>E9SX35_RHOHA</name>
<proteinExistence type="predicted"/>
<comment type="caution">
    <text evidence="2">The sequence shown here is derived from an EMBL/GenBank/DDBJ whole genome shotgun (WGS) entry which is preliminary data.</text>
</comment>
<evidence type="ECO:0000256" key="1">
    <source>
        <dbReference type="SAM" id="MobiDB-lite"/>
    </source>
</evidence>
<evidence type="ECO:0000313" key="2">
    <source>
        <dbReference type="EMBL" id="EGD25715.1"/>
    </source>
</evidence>
<protein>
    <submittedName>
        <fullName evidence="2">Uncharacterized protein</fullName>
    </submittedName>
</protein>
<keyword evidence="3" id="KW-1185">Reference proteome</keyword>
<dbReference type="Proteomes" id="UP000004245">
    <property type="component" value="Unassembled WGS sequence"/>
</dbReference>